<reference evidence="1 2" key="1">
    <citation type="submission" date="2022-12" db="EMBL/GenBank/DDBJ databases">
        <authorList>
            <person name="Muema E."/>
        </authorList>
    </citation>
    <scope>NUCLEOTIDE SEQUENCE [LARGE SCALE GENOMIC DNA]</scope>
    <source>
        <strain evidence="2">1326</strain>
    </source>
</reference>
<protein>
    <submittedName>
        <fullName evidence="1">Uncharacterized protein</fullName>
    </submittedName>
</protein>
<comment type="caution">
    <text evidence="1">The sequence shown here is derived from an EMBL/GenBank/DDBJ whole genome shotgun (WGS) entry which is preliminary data.</text>
</comment>
<sequence length="107" mass="11593">MVKIPCRPRQATGEQLSGCVVSPDRQTCLNMGAGSRNLSLGEKNGGHEVVEGRVVRRLAKSLLAKQPCLLVATGVEVRHDASHLILELRNAHPDLPSHSRTRTIPAE</sequence>
<proteinExistence type="predicted"/>
<evidence type="ECO:0000313" key="2">
    <source>
        <dbReference type="Proteomes" id="UP001387293"/>
    </source>
</evidence>
<gene>
    <name evidence="1" type="ORF">O7A60_01115</name>
</gene>
<dbReference type="EMBL" id="JAPYKS010000001">
    <property type="protein sequence ID" value="MEI9407376.1"/>
    <property type="molecule type" value="Genomic_DNA"/>
</dbReference>
<name>A0ABU8KNV3_9HYPH</name>
<keyword evidence="2" id="KW-1185">Reference proteome</keyword>
<dbReference type="Proteomes" id="UP001387293">
    <property type="component" value="Unassembled WGS sequence"/>
</dbReference>
<evidence type="ECO:0000313" key="1">
    <source>
        <dbReference type="EMBL" id="MEI9407376.1"/>
    </source>
</evidence>
<accession>A0ABU8KNV3</accession>
<organism evidence="1 2">
    <name type="scientific">Mesorhizobium salmacidum</name>
    <dbReference type="NCBI Taxonomy" id="3015171"/>
    <lineage>
        <taxon>Bacteria</taxon>
        <taxon>Pseudomonadati</taxon>
        <taxon>Pseudomonadota</taxon>
        <taxon>Alphaproteobacteria</taxon>
        <taxon>Hyphomicrobiales</taxon>
        <taxon>Phyllobacteriaceae</taxon>
        <taxon>Mesorhizobium</taxon>
    </lineage>
</organism>